<evidence type="ECO:0000313" key="2">
    <source>
        <dbReference type="EMBL" id="KCW66302.1"/>
    </source>
</evidence>
<keyword evidence="1" id="KW-0472">Membrane</keyword>
<keyword evidence="1" id="KW-1133">Transmembrane helix</keyword>
<sequence>MVLTNFNGVGVGFGFGVGCGFGVGWGFGGLLLKLIFDAIQFFDCAIDHVGYTQEMHAVKLPGPWCRWRLWSRIRPWMGIWHCLWKSVSVIHINIPRHRILRQGSSCQKGVQRFNQIVVRVHALEYLPFLRISHALQNPIVCALYPSTGHYFV</sequence>
<dbReference type="AlphaFoldDB" id="A0A059BJ97"/>
<evidence type="ECO:0000256" key="1">
    <source>
        <dbReference type="SAM" id="Phobius"/>
    </source>
</evidence>
<protein>
    <submittedName>
        <fullName evidence="2">Uncharacterized protein</fullName>
    </submittedName>
</protein>
<reference evidence="2" key="1">
    <citation type="submission" date="2013-07" db="EMBL/GenBank/DDBJ databases">
        <title>The genome of Eucalyptus grandis.</title>
        <authorList>
            <person name="Schmutz J."/>
            <person name="Hayes R."/>
            <person name="Myburg A."/>
            <person name="Tuskan G."/>
            <person name="Grattapaglia D."/>
            <person name="Rokhsar D.S."/>
        </authorList>
    </citation>
    <scope>NUCLEOTIDE SEQUENCE</scope>
    <source>
        <tissue evidence="2">Leaf extractions</tissue>
    </source>
</reference>
<organism evidence="2">
    <name type="scientific">Eucalyptus grandis</name>
    <name type="common">Flooded gum</name>
    <dbReference type="NCBI Taxonomy" id="71139"/>
    <lineage>
        <taxon>Eukaryota</taxon>
        <taxon>Viridiplantae</taxon>
        <taxon>Streptophyta</taxon>
        <taxon>Embryophyta</taxon>
        <taxon>Tracheophyta</taxon>
        <taxon>Spermatophyta</taxon>
        <taxon>Magnoliopsida</taxon>
        <taxon>eudicotyledons</taxon>
        <taxon>Gunneridae</taxon>
        <taxon>Pentapetalae</taxon>
        <taxon>rosids</taxon>
        <taxon>malvids</taxon>
        <taxon>Myrtales</taxon>
        <taxon>Myrtaceae</taxon>
        <taxon>Myrtoideae</taxon>
        <taxon>Eucalypteae</taxon>
        <taxon>Eucalyptus</taxon>
    </lineage>
</organism>
<dbReference type="Gramene" id="KCW66302">
    <property type="protein sequence ID" value="KCW66302"/>
    <property type="gene ID" value="EUGRSUZ_F00127"/>
</dbReference>
<keyword evidence="1" id="KW-0812">Transmembrane</keyword>
<gene>
    <name evidence="2" type="ORF">EUGRSUZ_F00127</name>
</gene>
<name>A0A059BJ97_EUCGR</name>
<dbReference type="EMBL" id="KK198758">
    <property type="protein sequence ID" value="KCW66302.1"/>
    <property type="molecule type" value="Genomic_DNA"/>
</dbReference>
<feature type="transmembrane region" description="Helical" evidence="1">
    <location>
        <begin position="12"/>
        <end position="32"/>
    </location>
</feature>
<dbReference type="InParanoid" id="A0A059BJ97"/>
<proteinExistence type="predicted"/>
<accession>A0A059BJ97</accession>